<keyword evidence="4" id="KW-0804">Transcription</keyword>
<evidence type="ECO:0000256" key="2">
    <source>
        <dbReference type="ARBA" id="ARBA00023015"/>
    </source>
</evidence>
<keyword evidence="5" id="KW-0539">Nucleus</keyword>
<protein>
    <submittedName>
        <fullName evidence="8">DNA-binding transcriptional regulator ume6</fullName>
    </submittedName>
</protein>
<proteinExistence type="predicted"/>
<dbReference type="Proteomes" id="UP001219355">
    <property type="component" value="Chromosome 3"/>
</dbReference>
<dbReference type="GO" id="GO:0003677">
    <property type="term" value="F:DNA binding"/>
    <property type="evidence" value="ECO:0007669"/>
    <property type="project" value="UniProtKB-KW"/>
</dbReference>
<dbReference type="GO" id="GO:0000981">
    <property type="term" value="F:DNA-binding transcription factor activity, RNA polymerase II-specific"/>
    <property type="evidence" value="ECO:0007669"/>
    <property type="project" value="InterPro"/>
</dbReference>
<reference evidence="8" key="1">
    <citation type="submission" date="2023-03" db="EMBL/GenBank/DDBJ databases">
        <title>Emydomyces testavorans Genome Sequence.</title>
        <authorList>
            <person name="Hoyer L."/>
        </authorList>
    </citation>
    <scope>NUCLEOTIDE SEQUENCE</scope>
    <source>
        <strain evidence="8">16-2883</strain>
    </source>
</reference>
<dbReference type="InterPro" id="IPR021858">
    <property type="entry name" value="Fun_TF"/>
</dbReference>
<dbReference type="CDD" id="cd00067">
    <property type="entry name" value="GAL4"/>
    <property type="match status" value="1"/>
</dbReference>
<evidence type="ECO:0000256" key="4">
    <source>
        <dbReference type="ARBA" id="ARBA00023163"/>
    </source>
</evidence>
<sequence length="729" mass="81618">MSYPPLAPSTQAPTPPPSTMATSDDQSRPTAKTSRKGRRPSAKPSTKTSPESDSTPIKKGERLHKRSRSGCFTCRLRRKKCDESKPVCKACRNLKLKCEYKRPMWWGNNDQRRNHKELIKELIKNTKLNEKGLSSAARSAACTYTPPALLHSVPTPDTFTDGMIQTREPSLEPPYPFEHEFTQYHSQDLFDPFTSQLKEPLFDSAPYWTAAAPYEVDIKTESEVYVNDIPTRRDSSTSSFSTFQPPLPHSMLPSLANDEWAQQEFLEGRRESFSSFKEVADYSLFEFPHAPVHVSTIHVEDRDRPLLDHFFDTVVRLIFPVLEAKRPGAVRSEVILPAIESNKCYLHCCLSSTGVHLKAAQQLSSELIDNDILRHRYQTVSELCKALNEDTNHVDILEATLAMIFFQCAVGRPDDSLPDISWHQHFQAAISLIHKLDLSRRLIEADQVNVHPPFNMSLAAWIDILGSTMLGQMPQFAHTYRAKLFSGSSSGLCDLMGCEDRIMYLIAEISCLDALKTEGRIDHLGLCGHITTLAKQLDQAEPPPESLIDSCSDGTFQPRQLSKNMTALFCVAARIYLCSLVPGFQRSQSSTLNLISRAGELLDLIPGGPDGFDRSLVWPLLICGSYSVPSSSFRTVLTKRIEQLGGQAEFGSFGRMVCLLREVWHAADAVVEVSQMSGAGTIDGVAIKIEDGQQPQEYSQQVLLEPSNDQGVIHWRTVMQKNGWDFLLI</sequence>
<dbReference type="Pfam" id="PF00172">
    <property type="entry name" value="Zn_clus"/>
    <property type="match status" value="1"/>
</dbReference>
<gene>
    <name evidence="8" type="primary">UME6</name>
    <name evidence="8" type="ORF">PRK78_005233</name>
</gene>
<evidence type="ECO:0000256" key="1">
    <source>
        <dbReference type="ARBA" id="ARBA00004123"/>
    </source>
</evidence>
<dbReference type="Gene3D" id="4.10.240.10">
    <property type="entry name" value="Zn(2)-C6 fungal-type DNA-binding domain"/>
    <property type="match status" value="1"/>
</dbReference>
<evidence type="ECO:0000313" key="9">
    <source>
        <dbReference type="Proteomes" id="UP001219355"/>
    </source>
</evidence>
<dbReference type="SUPFAM" id="SSF57701">
    <property type="entry name" value="Zn2/Cys6 DNA-binding domain"/>
    <property type="match status" value="1"/>
</dbReference>
<dbReference type="PROSITE" id="PS00463">
    <property type="entry name" value="ZN2_CY6_FUNGAL_1"/>
    <property type="match status" value="1"/>
</dbReference>
<evidence type="ECO:0000256" key="6">
    <source>
        <dbReference type="SAM" id="MobiDB-lite"/>
    </source>
</evidence>
<dbReference type="AlphaFoldDB" id="A0AAF0DKA1"/>
<dbReference type="PANTHER" id="PTHR37534">
    <property type="entry name" value="TRANSCRIPTIONAL ACTIVATOR PROTEIN UGA3"/>
    <property type="match status" value="1"/>
</dbReference>
<keyword evidence="9" id="KW-1185">Reference proteome</keyword>
<organism evidence="8 9">
    <name type="scientific">Emydomyces testavorans</name>
    <dbReference type="NCBI Taxonomy" id="2070801"/>
    <lineage>
        <taxon>Eukaryota</taxon>
        <taxon>Fungi</taxon>
        <taxon>Dikarya</taxon>
        <taxon>Ascomycota</taxon>
        <taxon>Pezizomycotina</taxon>
        <taxon>Eurotiomycetes</taxon>
        <taxon>Eurotiomycetidae</taxon>
        <taxon>Onygenales</taxon>
        <taxon>Nannizziopsiaceae</taxon>
        <taxon>Emydomyces</taxon>
    </lineage>
</organism>
<dbReference type="GO" id="GO:0005634">
    <property type="term" value="C:nucleus"/>
    <property type="evidence" value="ECO:0007669"/>
    <property type="project" value="UniProtKB-SubCell"/>
</dbReference>
<accession>A0AAF0DKA1</accession>
<keyword evidence="3 8" id="KW-0238">DNA-binding</keyword>
<comment type="subcellular location">
    <subcellularLocation>
        <location evidence="1">Nucleus</location>
    </subcellularLocation>
</comment>
<dbReference type="PANTHER" id="PTHR37534:SF12">
    <property type="entry name" value="ZN(2)-C6 FUNGAL-TYPE DOMAIN-CONTAINING PROTEIN"/>
    <property type="match status" value="1"/>
</dbReference>
<evidence type="ECO:0000313" key="8">
    <source>
        <dbReference type="EMBL" id="WEW59753.1"/>
    </source>
</evidence>
<feature type="domain" description="Zn(2)-C6 fungal-type" evidence="7">
    <location>
        <begin position="70"/>
        <end position="100"/>
    </location>
</feature>
<dbReference type="SMART" id="SM00066">
    <property type="entry name" value="GAL4"/>
    <property type="match status" value="1"/>
</dbReference>
<evidence type="ECO:0000259" key="7">
    <source>
        <dbReference type="PROSITE" id="PS50048"/>
    </source>
</evidence>
<dbReference type="Pfam" id="PF11951">
    <property type="entry name" value="Fungal_trans_2"/>
    <property type="match status" value="1"/>
</dbReference>
<dbReference type="InterPro" id="IPR001138">
    <property type="entry name" value="Zn2Cys6_DnaBD"/>
</dbReference>
<dbReference type="InterPro" id="IPR036864">
    <property type="entry name" value="Zn2-C6_fun-type_DNA-bd_sf"/>
</dbReference>
<evidence type="ECO:0000256" key="3">
    <source>
        <dbReference type="ARBA" id="ARBA00023125"/>
    </source>
</evidence>
<feature type="region of interest" description="Disordered" evidence="6">
    <location>
        <begin position="1"/>
        <end position="64"/>
    </location>
</feature>
<dbReference type="EMBL" id="CP120629">
    <property type="protein sequence ID" value="WEW59753.1"/>
    <property type="molecule type" value="Genomic_DNA"/>
</dbReference>
<keyword evidence="2" id="KW-0805">Transcription regulation</keyword>
<evidence type="ECO:0000256" key="5">
    <source>
        <dbReference type="ARBA" id="ARBA00023242"/>
    </source>
</evidence>
<name>A0AAF0DKA1_9EURO</name>
<dbReference type="GO" id="GO:0008270">
    <property type="term" value="F:zinc ion binding"/>
    <property type="evidence" value="ECO:0007669"/>
    <property type="project" value="InterPro"/>
</dbReference>
<dbReference type="PROSITE" id="PS50048">
    <property type="entry name" value="ZN2_CY6_FUNGAL_2"/>
    <property type="match status" value="1"/>
</dbReference>
<feature type="compositionally biased region" description="Polar residues" evidence="6">
    <location>
        <begin position="43"/>
        <end position="55"/>
    </location>
</feature>